<dbReference type="SUPFAM" id="SSF81383">
    <property type="entry name" value="F-box domain"/>
    <property type="match status" value="1"/>
</dbReference>
<dbReference type="CDD" id="cd09917">
    <property type="entry name" value="F-box_SF"/>
    <property type="match status" value="1"/>
</dbReference>
<keyword evidence="3" id="KW-1185">Reference proteome</keyword>
<proteinExistence type="predicted"/>
<dbReference type="InterPro" id="IPR036047">
    <property type="entry name" value="F-box-like_dom_sf"/>
</dbReference>
<evidence type="ECO:0000313" key="3">
    <source>
        <dbReference type="Proteomes" id="UP000799767"/>
    </source>
</evidence>
<dbReference type="OrthoDB" id="5279008at2759"/>
<name>A0A6A6PZ92_9PEZI</name>
<dbReference type="InterPro" id="IPR001810">
    <property type="entry name" value="F-box_dom"/>
</dbReference>
<dbReference type="EMBL" id="MU001634">
    <property type="protein sequence ID" value="KAF2484507.1"/>
    <property type="molecule type" value="Genomic_DNA"/>
</dbReference>
<organism evidence="2 3">
    <name type="scientific">Neohortaea acidophila</name>
    <dbReference type="NCBI Taxonomy" id="245834"/>
    <lineage>
        <taxon>Eukaryota</taxon>
        <taxon>Fungi</taxon>
        <taxon>Dikarya</taxon>
        <taxon>Ascomycota</taxon>
        <taxon>Pezizomycotina</taxon>
        <taxon>Dothideomycetes</taxon>
        <taxon>Dothideomycetidae</taxon>
        <taxon>Mycosphaerellales</taxon>
        <taxon>Teratosphaeriaceae</taxon>
        <taxon>Neohortaea</taxon>
    </lineage>
</organism>
<reference evidence="2" key="1">
    <citation type="journal article" date="2020" name="Stud. Mycol.">
        <title>101 Dothideomycetes genomes: a test case for predicting lifestyles and emergence of pathogens.</title>
        <authorList>
            <person name="Haridas S."/>
            <person name="Albert R."/>
            <person name="Binder M."/>
            <person name="Bloem J."/>
            <person name="Labutti K."/>
            <person name="Salamov A."/>
            <person name="Andreopoulos B."/>
            <person name="Baker S."/>
            <person name="Barry K."/>
            <person name="Bills G."/>
            <person name="Bluhm B."/>
            <person name="Cannon C."/>
            <person name="Castanera R."/>
            <person name="Culley D."/>
            <person name="Daum C."/>
            <person name="Ezra D."/>
            <person name="Gonzalez J."/>
            <person name="Henrissat B."/>
            <person name="Kuo A."/>
            <person name="Liang C."/>
            <person name="Lipzen A."/>
            <person name="Lutzoni F."/>
            <person name="Magnuson J."/>
            <person name="Mondo S."/>
            <person name="Nolan M."/>
            <person name="Ohm R."/>
            <person name="Pangilinan J."/>
            <person name="Park H.-J."/>
            <person name="Ramirez L."/>
            <person name="Alfaro M."/>
            <person name="Sun H."/>
            <person name="Tritt A."/>
            <person name="Yoshinaga Y."/>
            <person name="Zwiers L.-H."/>
            <person name="Turgeon B."/>
            <person name="Goodwin S."/>
            <person name="Spatafora J."/>
            <person name="Crous P."/>
            <person name="Grigoriev I."/>
        </authorList>
    </citation>
    <scope>NUCLEOTIDE SEQUENCE</scope>
    <source>
        <strain evidence="2">CBS 113389</strain>
    </source>
</reference>
<sequence length="491" mass="56429">MAAFLSLPSELIPSIFAYLSDEDYFTARLTCKYLEAATLSHFGKQFFRKKGYLITSPSLNVLRSVARHPELRKHVQHVWFNPDLYTFVMPECTPDPHWPYAQIYGQRVEEEQQSYEIYQDCMHDHRNMLYSSNLRELLTETFQSLPHLEVVGMRRSEDHRPWGWSRLKDAIGEDPRILGSIPSGPMSSLSGPTHLFLAIIHALSASNVMLKRLYTDAVEIDNILPTVLSQEKYDTALPAMLYLEINASKAWLTQKARNARTVEDVQAGDGLLSLLRATPQLRELGLQIFRDLRQSYLVPPASRNPDSWRQSYPYLTFEKLSRGLQLQCLTRLKLEKLITSAETLKAFMKPSRANLISIKIRDVRLLSTTQEPRPWGPVFQFCRDDCPQLSYVLFYHLMYELGGVSFVERPPAPVPYPDVENATGAPNPPFGEPAGGELFIRYDHIALEGNGRADVQAKLERIVERHWYQQPIFSYAMDESLWHTDTSDEEM</sequence>
<dbReference type="PROSITE" id="PS50181">
    <property type="entry name" value="FBOX"/>
    <property type="match status" value="1"/>
</dbReference>
<gene>
    <name evidence="2" type="ORF">BDY17DRAFT_248585</name>
</gene>
<dbReference type="AlphaFoldDB" id="A0A6A6PZ92"/>
<protein>
    <recommendedName>
        <fullName evidence="1">F-box domain-containing protein</fullName>
    </recommendedName>
</protein>
<accession>A0A6A6PZ92</accession>
<feature type="domain" description="F-box" evidence="1">
    <location>
        <begin position="1"/>
        <end position="50"/>
    </location>
</feature>
<evidence type="ECO:0000313" key="2">
    <source>
        <dbReference type="EMBL" id="KAF2484507.1"/>
    </source>
</evidence>
<evidence type="ECO:0000259" key="1">
    <source>
        <dbReference type="PROSITE" id="PS50181"/>
    </source>
</evidence>
<dbReference type="GeneID" id="54471925"/>
<dbReference type="Proteomes" id="UP000799767">
    <property type="component" value="Unassembled WGS sequence"/>
</dbReference>
<dbReference type="Pfam" id="PF12937">
    <property type="entry name" value="F-box-like"/>
    <property type="match status" value="1"/>
</dbReference>
<dbReference type="RefSeq" id="XP_033591076.1">
    <property type="nucleotide sequence ID" value="XM_033730923.1"/>
</dbReference>